<evidence type="ECO:0000256" key="3">
    <source>
        <dbReference type="ARBA" id="ARBA00022692"/>
    </source>
</evidence>
<evidence type="ECO:0000256" key="4">
    <source>
        <dbReference type="ARBA" id="ARBA00022989"/>
    </source>
</evidence>
<gene>
    <name evidence="7" type="ORF">FKR84_04215</name>
</gene>
<evidence type="ECO:0000256" key="5">
    <source>
        <dbReference type="ARBA" id="ARBA00023136"/>
    </source>
</evidence>
<feature type="transmembrane region" description="Helical" evidence="6">
    <location>
        <begin position="12"/>
        <end position="34"/>
    </location>
</feature>
<comment type="subcellular location">
    <subcellularLocation>
        <location evidence="1">Membrane</location>
        <topology evidence="1">Multi-pass membrane protein</topology>
    </subcellularLocation>
</comment>
<feature type="transmembrane region" description="Helical" evidence="6">
    <location>
        <begin position="157"/>
        <end position="183"/>
    </location>
</feature>
<keyword evidence="8" id="KW-1185">Reference proteome</keyword>
<keyword evidence="5 6" id="KW-0472">Membrane</keyword>
<dbReference type="RefSeq" id="WP_141420949.1">
    <property type="nucleotide sequence ID" value="NZ_VIAR01000003.1"/>
</dbReference>
<dbReference type="EMBL" id="VIAR01000003">
    <property type="protein sequence ID" value="TQD39706.1"/>
    <property type="molecule type" value="Genomic_DNA"/>
</dbReference>
<name>A0A507ZPK1_9FLAO</name>
<accession>A0A507ZPK1</accession>
<keyword evidence="3 6" id="KW-0812">Transmembrane</keyword>
<feature type="transmembrane region" description="Helical" evidence="6">
    <location>
        <begin position="204"/>
        <end position="225"/>
    </location>
</feature>
<dbReference type="GO" id="GO:0016020">
    <property type="term" value="C:membrane"/>
    <property type="evidence" value="ECO:0007669"/>
    <property type="project" value="UniProtKB-SubCell"/>
</dbReference>
<reference evidence="7 8" key="1">
    <citation type="submission" date="2019-06" db="EMBL/GenBank/DDBJ databases">
        <title>Flavibacter putida gen. nov., sp. nov., a novel marine bacterium of the family Flavobacteriaceae isolated from coastal seawater.</title>
        <authorList>
            <person name="Feng X."/>
        </authorList>
    </citation>
    <scope>NUCLEOTIDE SEQUENCE [LARGE SCALE GENOMIC DNA]</scope>
    <source>
        <strain evidence="7 8">PLHSN227</strain>
    </source>
</reference>
<feature type="transmembrane region" description="Helical" evidence="6">
    <location>
        <begin position="40"/>
        <end position="61"/>
    </location>
</feature>
<evidence type="ECO:0000256" key="2">
    <source>
        <dbReference type="ARBA" id="ARBA00009773"/>
    </source>
</evidence>
<dbReference type="InterPro" id="IPR002549">
    <property type="entry name" value="AI-2E-like"/>
</dbReference>
<dbReference type="AlphaFoldDB" id="A0A507ZPK1"/>
<feature type="transmembrane region" description="Helical" evidence="6">
    <location>
        <begin position="73"/>
        <end position="91"/>
    </location>
</feature>
<feature type="transmembrane region" description="Helical" evidence="6">
    <location>
        <begin position="299"/>
        <end position="332"/>
    </location>
</feature>
<dbReference type="OrthoDB" id="5761230at2"/>
<protein>
    <submittedName>
        <fullName evidence="7">AI-2E family transporter</fullName>
    </submittedName>
</protein>
<evidence type="ECO:0000256" key="6">
    <source>
        <dbReference type="SAM" id="Phobius"/>
    </source>
</evidence>
<evidence type="ECO:0000313" key="7">
    <source>
        <dbReference type="EMBL" id="TQD39706.1"/>
    </source>
</evidence>
<organism evidence="7 8">
    <name type="scientific">Haloflavibacter putidus</name>
    <dbReference type="NCBI Taxonomy" id="2576776"/>
    <lineage>
        <taxon>Bacteria</taxon>
        <taxon>Pseudomonadati</taxon>
        <taxon>Bacteroidota</taxon>
        <taxon>Flavobacteriia</taxon>
        <taxon>Flavobacteriales</taxon>
        <taxon>Flavobacteriaceae</taxon>
        <taxon>Haloflavibacter</taxon>
    </lineage>
</organism>
<sequence length="351" mass="38518">MSQEKNQEREYSFVKKVWIVGLIFSFIATALLIIEATFDLVILVLAGALIACYFRGISIFLQRKFNWRPHISLTVSVLVSFLLFGGIFYLVGSTVVSDATEIQQSFPKMVEDVEQLLNKSPLGREIIVQAEAIKSSEEFSSFLSTFFDATLGGIINIYILILLGIFFTVAPGIYANGILQLVPPKKRTSAKELMVHLGSSLTKWLAGKFIAMFGVFALTAIGLILLDVPRWLTLSILAGLLNFIPNFGPLVSAVPAIMVGLSQSPTMALTVAILYFVVQFIESSLITPKAQQKLVKIPPALIILAQVFVGALSGVWGVIFATPLVLIILILVQELYVNPMNGKEEGFDKQL</sequence>
<evidence type="ECO:0000256" key="1">
    <source>
        <dbReference type="ARBA" id="ARBA00004141"/>
    </source>
</evidence>
<dbReference type="Pfam" id="PF01594">
    <property type="entry name" value="AI-2E_transport"/>
    <property type="match status" value="1"/>
</dbReference>
<dbReference type="PANTHER" id="PTHR21716:SF62">
    <property type="entry name" value="TRANSPORT PROTEIN YDBI-RELATED"/>
    <property type="match status" value="1"/>
</dbReference>
<dbReference type="PANTHER" id="PTHR21716">
    <property type="entry name" value="TRANSMEMBRANE PROTEIN"/>
    <property type="match status" value="1"/>
</dbReference>
<dbReference type="Proteomes" id="UP000317169">
    <property type="component" value="Unassembled WGS sequence"/>
</dbReference>
<proteinExistence type="inferred from homology"/>
<dbReference type="GO" id="GO:0055085">
    <property type="term" value="P:transmembrane transport"/>
    <property type="evidence" value="ECO:0007669"/>
    <property type="project" value="TreeGrafter"/>
</dbReference>
<comment type="caution">
    <text evidence="7">The sequence shown here is derived from an EMBL/GenBank/DDBJ whole genome shotgun (WGS) entry which is preliminary data.</text>
</comment>
<evidence type="ECO:0000313" key="8">
    <source>
        <dbReference type="Proteomes" id="UP000317169"/>
    </source>
</evidence>
<feature type="transmembrane region" description="Helical" evidence="6">
    <location>
        <begin position="231"/>
        <end position="254"/>
    </location>
</feature>
<comment type="similarity">
    <text evidence="2">Belongs to the autoinducer-2 exporter (AI-2E) (TC 2.A.86) family.</text>
</comment>
<keyword evidence="4 6" id="KW-1133">Transmembrane helix</keyword>
<feature type="transmembrane region" description="Helical" evidence="6">
    <location>
        <begin position="266"/>
        <end position="287"/>
    </location>
</feature>